<dbReference type="SUPFAM" id="SSF50475">
    <property type="entry name" value="FMN-binding split barrel"/>
    <property type="match status" value="1"/>
</dbReference>
<evidence type="ECO:0000256" key="1">
    <source>
        <dbReference type="ARBA" id="ARBA00001917"/>
    </source>
</evidence>
<evidence type="ECO:0000313" key="6">
    <source>
        <dbReference type="Proteomes" id="UP000183190"/>
    </source>
</evidence>
<dbReference type="InterPro" id="IPR012349">
    <property type="entry name" value="Split_barrel_FMN-bd"/>
</dbReference>
<dbReference type="SMART" id="SM00903">
    <property type="entry name" value="Flavin_Reduct"/>
    <property type="match status" value="1"/>
</dbReference>
<organism evidence="5 6">
    <name type="scientific">Ruminococcus flavefaciens</name>
    <dbReference type="NCBI Taxonomy" id="1265"/>
    <lineage>
        <taxon>Bacteria</taxon>
        <taxon>Bacillati</taxon>
        <taxon>Bacillota</taxon>
        <taxon>Clostridia</taxon>
        <taxon>Eubacteriales</taxon>
        <taxon>Oscillospiraceae</taxon>
        <taxon>Ruminococcus</taxon>
    </lineage>
</organism>
<evidence type="ECO:0000313" key="5">
    <source>
        <dbReference type="EMBL" id="SEH74837.1"/>
    </source>
</evidence>
<evidence type="ECO:0000256" key="2">
    <source>
        <dbReference type="ARBA" id="ARBA00022630"/>
    </source>
</evidence>
<feature type="domain" description="Flavin reductase like" evidence="4">
    <location>
        <begin position="10"/>
        <end position="153"/>
    </location>
</feature>
<reference evidence="5 6" key="1">
    <citation type="submission" date="2016-10" db="EMBL/GenBank/DDBJ databases">
        <authorList>
            <person name="de Groot N.N."/>
        </authorList>
    </citation>
    <scope>NUCLEOTIDE SEQUENCE [LARGE SCALE GENOMIC DNA]</scope>
    <source>
        <strain evidence="5 6">YAD2003</strain>
    </source>
</reference>
<evidence type="ECO:0000256" key="3">
    <source>
        <dbReference type="ARBA" id="ARBA00038054"/>
    </source>
</evidence>
<accession>A0A1H6KSJ0</accession>
<dbReference type="GO" id="GO:0016646">
    <property type="term" value="F:oxidoreductase activity, acting on the CH-NH group of donors, NAD or NADP as acceptor"/>
    <property type="evidence" value="ECO:0007669"/>
    <property type="project" value="UniProtKB-ARBA"/>
</dbReference>
<dbReference type="Proteomes" id="UP000183190">
    <property type="component" value="Unassembled WGS sequence"/>
</dbReference>
<dbReference type="EMBL" id="FNWV01000009">
    <property type="protein sequence ID" value="SEH74837.1"/>
    <property type="molecule type" value="Genomic_DNA"/>
</dbReference>
<dbReference type="Pfam" id="PF01613">
    <property type="entry name" value="Flavin_Reduct"/>
    <property type="match status" value="1"/>
</dbReference>
<comment type="cofactor">
    <cofactor evidence="1">
        <name>FMN</name>
        <dbReference type="ChEBI" id="CHEBI:58210"/>
    </cofactor>
</comment>
<sequence>MKQSFEKGFFAPLPVLIIGTYNANGTPNAMNAAWGGQVGMSQISVSLSNSHKTTENIKLNKEFTVAYATAEHIAACDYVGIVSGNNEENKLEKCGFTVTKSDKVNAPVIDQLPVTIECKVIEIQEEFGETRVVAEVVGLKADENVLTDGKVDYSKVGLVIYDTATKCYRKVGESVAAARSAGKKFR</sequence>
<dbReference type="GO" id="GO:0010181">
    <property type="term" value="F:FMN binding"/>
    <property type="evidence" value="ECO:0007669"/>
    <property type="project" value="InterPro"/>
</dbReference>
<dbReference type="OrthoDB" id="9806228at2"/>
<keyword evidence="2" id="KW-0285">Flavoprotein</keyword>
<dbReference type="Gene3D" id="2.30.110.10">
    <property type="entry name" value="Electron Transport, Fmn-binding Protein, Chain A"/>
    <property type="match status" value="1"/>
</dbReference>
<dbReference type="PANTHER" id="PTHR43567">
    <property type="entry name" value="FLAVOREDOXIN-RELATED-RELATED"/>
    <property type="match status" value="1"/>
</dbReference>
<proteinExistence type="inferred from homology"/>
<dbReference type="AlphaFoldDB" id="A0A1H6KSJ0"/>
<gene>
    <name evidence="5" type="ORF">SAMN02910265_02468</name>
</gene>
<protein>
    <submittedName>
        <fullName evidence="5">NADH-FMN oxidoreductase RutF, flavin reductase (DIM6/NTAB) family</fullName>
    </submittedName>
</protein>
<comment type="similarity">
    <text evidence="3">Belongs to the flavoredoxin family.</text>
</comment>
<dbReference type="RefSeq" id="WP_074717854.1">
    <property type="nucleotide sequence ID" value="NZ_FNWV01000009.1"/>
</dbReference>
<name>A0A1H6KSJ0_RUMFL</name>
<dbReference type="InterPro" id="IPR002563">
    <property type="entry name" value="Flavin_Rdtase-like_dom"/>
</dbReference>
<dbReference type="PANTHER" id="PTHR43567:SF1">
    <property type="entry name" value="FLAVOREDOXIN"/>
    <property type="match status" value="1"/>
</dbReference>
<evidence type="ECO:0000259" key="4">
    <source>
        <dbReference type="SMART" id="SM00903"/>
    </source>
</evidence>
<dbReference type="InterPro" id="IPR052174">
    <property type="entry name" value="Flavoredoxin"/>
</dbReference>